<comment type="caution">
    <text evidence="1">The sequence shown here is derived from an EMBL/GenBank/DDBJ whole genome shotgun (WGS) entry which is preliminary data.</text>
</comment>
<dbReference type="RefSeq" id="WP_279819564.1">
    <property type="nucleotide sequence ID" value="NZ_JAOCAZ010000038.1"/>
</dbReference>
<dbReference type="AlphaFoldDB" id="A0AA42W3U9"/>
<protein>
    <submittedName>
        <fullName evidence="1">DUF2946 family protein</fullName>
    </submittedName>
</protein>
<gene>
    <name evidence="1" type="ORF">N5J23_09055</name>
</gene>
<reference evidence="1" key="1">
    <citation type="submission" date="2022-09" db="EMBL/GenBank/DDBJ databases">
        <title>Intensive care unit water sources are persistently colonized with multi-drug resistant bacteria and are the site of extensive horizontal gene transfer of antibiotic resistance genes.</title>
        <authorList>
            <person name="Diorio-Toth L."/>
        </authorList>
    </citation>
    <scope>NUCLEOTIDE SEQUENCE</scope>
    <source>
        <strain evidence="1">GD03686</strain>
    </source>
</reference>
<evidence type="ECO:0000313" key="1">
    <source>
        <dbReference type="EMBL" id="MDH2005689.1"/>
    </source>
</evidence>
<organism evidence="1 2">
    <name type="scientific">Comamonas aquatica</name>
    <dbReference type="NCBI Taxonomy" id="225991"/>
    <lineage>
        <taxon>Bacteria</taxon>
        <taxon>Pseudomonadati</taxon>
        <taxon>Pseudomonadota</taxon>
        <taxon>Betaproteobacteria</taxon>
        <taxon>Burkholderiales</taxon>
        <taxon>Comamonadaceae</taxon>
        <taxon>Comamonas</taxon>
    </lineage>
</organism>
<dbReference type="Proteomes" id="UP001161294">
    <property type="component" value="Unassembled WGS sequence"/>
</dbReference>
<dbReference type="Pfam" id="PF11161">
    <property type="entry name" value="DUF2944"/>
    <property type="match status" value="1"/>
</dbReference>
<evidence type="ECO:0000313" key="2">
    <source>
        <dbReference type="Proteomes" id="UP001161294"/>
    </source>
</evidence>
<sequence length="179" mass="20219">MDEIVKQALIKWPNVPHVHGWLGLDARGQWWLRDAGVQAQGPFPHSKGTLVEHEKLLAFIGRNYEADAQGQWFFQNGPQRVYVELENTPMVWRVDAQGGVCSHTGVPQAQAQVQDCWMDDEGRVYLRCAGVLGVVHSQDMVHVADVVEQGHWHPQPLAWDALPQRFQFVRSPQRAAAQA</sequence>
<proteinExistence type="predicted"/>
<name>A0AA42W3U9_9BURK</name>
<dbReference type="EMBL" id="JAOCJW010000015">
    <property type="protein sequence ID" value="MDH2005689.1"/>
    <property type="molecule type" value="Genomic_DNA"/>
</dbReference>
<accession>A0AA42W3U9</accession>
<dbReference type="InterPro" id="IPR021332">
    <property type="entry name" value="DUF2944"/>
</dbReference>